<dbReference type="SUPFAM" id="SSF56645">
    <property type="entry name" value="Acyl-CoA dehydrogenase NM domain-like"/>
    <property type="match status" value="1"/>
</dbReference>
<keyword evidence="3" id="KW-0285">Flavoprotein</keyword>
<dbReference type="InterPro" id="IPR036250">
    <property type="entry name" value="AcylCo_DH-like_C"/>
</dbReference>
<dbReference type="InterPro" id="IPR037069">
    <property type="entry name" value="AcylCoA_DH/ox_N_sf"/>
</dbReference>
<dbReference type="Proteomes" id="UP001379235">
    <property type="component" value="Unassembled WGS sequence"/>
</dbReference>
<keyword evidence="4" id="KW-0274">FAD</keyword>
<dbReference type="Pfam" id="PF00441">
    <property type="entry name" value="Acyl-CoA_dh_1"/>
    <property type="match status" value="1"/>
</dbReference>
<feature type="domain" description="Acyl-CoA dehydrogenase/oxidase C-terminal" evidence="6">
    <location>
        <begin position="199"/>
        <end position="329"/>
    </location>
</feature>
<comment type="caution">
    <text evidence="8">The sequence shown here is derived from an EMBL/GenBank/DDBJ whole genome shotgun (WGS) entry which is preliminary data.</text>
</comment>
<dbReference type="Gene3D" id="1.20.140.10">
    <property type="entry name" value="Butyryl-CoA Dehydrogenase, subunit A, domain 3"/>
    <property type="match status" value="1"/>
</dbReference>
<comment type="cofactor">
    <cofactor evidence="1">
        <name>FAD</name>
        <dbReference type="ChEBI" id="CHEBI:57692"/>
    </cofactor>
</comment>
<dbReference type="EC" id="1.-.-.-" evidence="8"/>
<comment type="similarity">
    <text evidence="2">Belongs to the acyl-CoA dehydrogenase family.</text>
</comment>
<dbReference type="Pfam" id="PF02771">
    <property type="entry name" value="Acyl-CoA_dh_N"/>
    <property type="match status" value="1"/>
</dbReference>
<reference evidence="8 9" key="1">
    <citation type="submission" date="2024-03" db="EMBL/GenBank/DDBJ databases">
        <authorList>
            <person name="Jo J.-H."/>
        </authorList>
    </citation>
    <scope>NUCLEOTIDE SEQUENCE [LARGE SCALE GENOMIC DNA]</scope>
    <source>
        <strain evidence="8 9">AS3R-12</strain>
    </source>
</reference>
<dbReference type="InterPro" id="IPR009075">
    <property type="entry name" value="AcylCo_DH/oxidase_C"/>
</dbReference>
<name>A0ABU8S7U3_9SPHN</name>
<proteinExistence type="inferred from homology"/>
<evidence type="ECO:0000256" key="1">
    <source>
        <dbReference type="ARBA" id="ARBA00001974"/>
    </source>
</evidence>
<evidence type="ECO:0000256" key="2">
    <source>
        <dbReference type="ARBA" id="ARBA00009347"/>
    </source>
</evidence>
<keyword evidence="9" id="KW-1185">Reference proteome</keyword>
<feature type="domain" description="Acyl-CoA dehydrogenase/oxidase N-terminal" evidence="7">
    <location>
        <begin position="21"/>
        <end position="73"/>
    </location>
</feature>
<evidence type="ECO:0000313" key="8">
    <source>
        <dbReference type="EMBL" id="MEJ6009890.1"/>
    </source>
</evidence>
<dbReference type="RefSeq" id="WP_339966207.1">
    <property type="nucleotide sequence ID" value="NZ_JBBHJY010000003.1"/>
</dbReference>
<evidence type="ECO:0000256" key="4">
    <source>
        <dbReference type="ARBA" id="ARBA00022827"/>
    </source>
</evidence>
<dbReference type="PANTHER" id="PTHR43884:SF20">
    <property type="entry name" value="ACYL-COA DEHYDROGENASE FADE28"/>
    <property type="match status" value="1"/>
</dbReference>
<dbReference type="InterPro" id="IPR013786">
    <property type="entry name" value="AcylCoA_DH/ox_N"/>
</dbReference>
<dbReference type="SUPFAM" id="SSF47203">
    <property type="entry name" value="Acyl-CoA dehydrogenase C-terminal domain-like"/>
    <property type="match status" value="1"/>
</dbReference>
<evidence type="ECO:0000259" key="6">
    <source>
        <dbReference type="Pfam" id="PF00441"/>
    </source>
</evidence>
<dbReference type="GO" id="GO:0016491">
    <property type="term" value="F:oxidoreductase activity"/>
    <property type="evidence" value="ECO:0007669"/>
    <property type="project" value="UniProtKB-KW"/>
</dbReference>
<keyword evidence="5 8" id="KW-0560">Oxidoreductase</keyword>
<protein>
    <submittedName>
        <fullName evidence="8">Acyl-CoA dehydrogenase family protein</fullName>
        <ecNumber evidence="8">1.-.-.-</ecNumber>
    </submittedName>
</protein>
<sequence length="333" mass="35385">MIELSELRDSATKAFPAGAILPNREESWQLAAEMGWLLVDLPEDLGGLGLGRDAAGAIVQELGKVLCTAPLIPALLALRGLASAPDFDGKAELIERICGGEYVPLNMLSAKVSANGTTLSGTVSGLFDADMAGQVLVGSSEGYHLVDLAAPGVQLVERPLWDESRKLYDLELNGAEARLIAGGNQSAILHDEIARTAHVLVAADSLGGASATLDLTVEYLKVRKQFDRPLAMFQALKHRCADLRIALTVAEALYEARAAAADSAPVVDLGAMKGLATDTYRLITEDAIQLHGGIGLTQEYPVHHYMKRAMLNLQLCGSLDHWREQAGRAALAA</sequence>
<accession>A0ABU8S7U3</accession>
<dbReference type="InterPro" id="IPR009100">
    <property type="entry name" value="AcylCoA_DH/oxidase_NM_dom_sf"/>
</dbReference>
<evidence type="ECO:0000256" key="3">
    <source>
        <dbReference type="ARBA" id="ARBA00022630"/>
    </source>
</evidence>
<evidence type="ECO:0000313" key="9">
    <source>
        <dbReference type="Proteomes" id="UP001379235"/>
    </source>
</evidence>
<dbReference type="Gene3D" id="1.10.540.10">
    <property type="entry name" value="Acyl-CoA dehydrogenase/oxidase, N-terminal domain"/>
    <property type="match status" value="1"/>
</dbReference>
<evidence type="ECO:0000256" key="5">
    <source>
        <dbReference type="ARBA" id="ARBA00023002"/>
    </source>
</evidence>
<evidence type="ECO:0000259" key="7">
    <source>
        <dbReference type="Pfam" id="PF02771"/>
    </source>
</evidence>
<gene>
    <name evidence="8" type="ORF">WG900_08150</name>
</gene>
<dbReference type="EMBL" id="JBBHJY010000003">
    <property type="protein sequence ID" value="MEJ6009890.1"/>
    <property type="molecule type" value="Genomic_DNA"/>
</dbReference>
<organism evidence="8 9">
    <name type="scientific">Novosphingobium aquae</name>
    <dbReference type="NCBI Taxonomy" id="3133435"/>
    <lineage>
        <taxon>Bacteria</taxon>
        <taxon>Pseudomonadati</taxon>
        <taxon>Pseudomonadota</taxon>
        <taxon>Alphaproteobacteria</taxon>
        <taxon>Sphingomonadales</taxon>
        <taxon>Sphingomonadaceae</taxon>
        <taxon>Novosphingobium</taxon>
    </lineage>
</organism>
<dbReference type="PANTHER" id="PTHR43884">
    <property type="entry name" value="ACYL-COA DEHYDROGENASE"/>
    <property type="match status" value="1"/>
</dbReference>